<reference evidence="1" key="1">
    <citation type="journal article" date="2021" name="New Phytol.">
        <title>Evolutionary innovations through gain and loss of genes in the ectomycorrhizal Boletales.</title>
        <authorList>
            <person name="Wu G."/>
            <person name="Miyauchi S."/>
            <person name="Morin E."/>
            <person name="Kuo A."/>
            <person name="Drula E."/>
            <person name="Varga T."/>
            <person name="Kohler A."/>
            <person name="Feng B."/>
            <person name="Cao Y."/>
            <person name="Lipzen A."/>
            <person name="Daum C."/>
            <person name="Hundley H."/>
            <person name="Pangilinan J."/>
            <person name="Johnson J."/>
            <person name="Barry K."/>
            <person name="LaButti K."/>
            <person name="Ng V."/>
            <person name="Ahrendt S."/>
            <person name="Min B."/>
            <person name="Choi I.G."/>
            <person name="Park H."/>
            <person name="Plett J.M."/>
            <person name="Magnuson J."/>
            <person name="Spatafora J.W."/>
            <person name="Nagy L.G."/>
            <person name="Henrissat B."/>
            <person name="Grigoriev I.V."/>
            <person name="Yang Z.L."/>
            <person name="Xu J."/>
            <person name="Martin F.M."/>
        </authorList>
    </citation>
    <scope>NUCLEOTIDE SEQUENCE</scope>
    <source>
        <strain evidence="1">KUC20120723A-06</strain>
    </source>
</reference>
<protein>
    <submittedName>
        <fullName evidence="1">Uncharacterized protein</fullName>
    </submittedName>
</protein>
<evidence type="ECO:0000313" key="1">
    <source>
        <dbReference type="EMBL" id="KAH7919789.1"/>
    </source>
</evidence>
<organism evidence="1 2">
    <name type="scientific">Leucogyrophana mollusca</name>
    <dbReference type="NCBI Taxonomy" id="85980"/>
    <lineage>
        <taxon>Eukaryota</taxon>
        <taxon>Fungi</taxon>
        <taxon>Dikarya</taxon>
        <taxon>Basidiomycota</taxon>
        <taxon>Agaricomycotina</taxon>
        <taxon>Agaricomycetes</taxon>
        <taxon>Agaricomycetidae</taxon>
        <taxon>Boletales</taxon>
        <taxon>Boletales incertae sedis</taxon>
        <taxon>Leucogyrophana</taxon>
    </lineage>
</organism>
<accession>A0ACB8B3E1</accession>
<gene>
    <name evidence="1" type="ORF">BV22DRAFT_1133580</name>
</gene>
<proteinExistence type="predicted"/>
<dbReference type="Proteomes" id="UP000790709">
    <property type="component" value="Unassembled WGS sequence"/>
</dbReference>
<sequence length="118" mass="12767">MDVNGTTPIISTTGLLTLSVFALKLTKTKTPQLRHPASTRAEAQQKTQEKSLFNEIRLGRGRKDADVGVDAEWQGKDAEDEDAAEADNPAAAPDPYESHFGPSSCILTQATRTAVDQR</sequence>
<keyword evidence="2" id="KW-1185">Reference proteome</keyword>
<comment type="caution">
    <text evidence="1">The sequence shown here is derived from an EMBL/GenBank/DDBJ whole genome shotgun (WGS) entry which is preliminary data.</text>
</comment>
<name>A0ACB8B3E1_9AGAM</name>
<evidence type="ECO:0000313" key="2">
    <source>
        <dbReference type="Proteomes" id="UP000790709"/>
    </source>
</evidence>
<dbReference type="EMBL" id="MU266630">
    <property type="protein sequence ID" value="KAH7919789.1"/>
    <property type="molecule type" value="Genomic_DNA"/>
</dbReference>